<dbReference type="InterPro" id="IPR020846">
    <property type="entry name" value="MFS_dom"/>
</dbReference>
<feature type="region of interest" description="Disordered" evidence="6">
    <location>
        <begin position="1"/>
        <end position="23"/>
    </location>
</feature>
<feature type="transmembrane region" description="Helical" evidence="7">
    <location>
        <begin position="437"/>
        <end position="457"/>
    </location>
</feature>
<organism evidence="9 10">
    <name type="scientific">Beauveria asiatica</name>
    <dbReference type="NCBI Taxonomy" id="1069075"/>
    <lineage>
        <taxon>Eukaryota</taxon>
        <taxon>Fungi</taxon>
        <taxon>Dikarya</taxon>
        <taxon>Ascomycota</taxon>
        <taxon>Pezizomycotina</taxon>
        <taxon>Sordariomycetes</taxon>
        <taxon>Hypocreomycetidae</taxon>
        <taxon>Hypocreales</taxon>
        <taxon>Cordycipitaceae</taxon>
        <taxon>Beauveria</taxon>
    </lineage>
</organism>
<evidence type="ECO:0000313" key="9">
    <source>
        <dbReference type="EMBL" id="KAK8150068.1"/>
    </source>
</evidence>
<comment type="similarity">
    <text evidence="2">Belongs to the major facilitator superfamily. TCR/Tet family.</text>
</comment>
<evidence type="ECO:0000256" key="1">
    <source>
        <dbReference type="ARBA" id="ARBA00004141"/>
    </source>
</evidence>
<dbReference type="GO" id="GO:0022857">
    <property type="term" value="F:transmembrane transporter activity"/>
    <property type="evidence" value="ECO:0007669"/>
    <property type="project" value="InterPro"/>
</dbReference>
<evidence type="ECO:0000256" key="4">
    <source>
        <dbReference type="ARBA" id="ARBA00022989"/>
    </source>
</evidence>
<dbReference type="PANTHER" id="PTHR23501">
    <property type="entry name" value="MAJOR FACILITATOR SUPERFAMILY"/>
    <property type="match status" value="1"/>
</dbReference>
<dbReference type="GO" id="GO:0005886">
    <property type="term" value="C:plasma membrane"/>
    <property type="evidence" value="ECO:0007669"/>
    <property type="project" value="TreeGrafter"/>
</dbReference>
<keyword evidence="3 7" id="KW-0812">Transmembrane</keyword>
<feature type="transmembrane region" description="Helical" evidence="7">
    <location>
        <begin position="338"/>
        <end position="359"/>
    </location>
</feature>
<evidence type="ECO:0000256" key="3">
    <source>
        <dbReference type="ARBA" id="ARBA00022692"/>
    </source>
</evidence>
<feature type="transmembrane region" description="Helical" evidence="7">
    <location>
        <begin position="365"/>
        <end position="387"/>
    </location>
</feature>
<evidence type="ECO:0000259" key="8">
    <source>
        <dbReference type="PROSITE" id="PS50850"/>
    </source>
</evidence>
<evidence type="ECO:0000313" key="10">
    <source>
        <dbReference type="Proteomes" id="UP001397290"/>
    </source>
</evidence>
<dbReference type="Gene3D" id="1.20.1250.20">
    <property type="entry name" value="MFS general substrate transporter like domains"/>
    <property type="match status" value="2"/>
</dbReference>
<evidence type="ECO:0000256" key="7">
    <source>
        <dbReference type="SAM" id="Phobius"/>
    </source>
</evidence>
<feature type="transmembrane region" description="Helical" evidence="7">
    <location>
        <begin position="101"/>
        <end position="120"/>
    </location>
</feature>
<feature type="transmembrane region" description="Helical" evidence="7">
    <location>
        <begin position="162"/>
        <end position="183"/>
    </location>
</feature>
<protein>
    <recommendedName>
        <fullName evidence="8">Major facilitator superfamily (MFS) profile domain-containing protein</fullName>
    </recommendedName>
</protein>
<evidence type="ECO:0000256" key="6">
    <source>
        <dbReference type="SAM" id="MobiDB-lite"/>
    </source>
</evidence>
<reference evidence="9 10" key="1">
    <citation type="submission" date="2020-02" db="EMBL/GenBank/DDBJ databases">
        <title>Comparative genomics of the hypocrealean fungal genus Beauvera.</title>
        <authorList>
            <person name="Showalter D.N."/>
            <person name="Bushley K.E."/>
            <person name="Rehner S.A."/>
        </authorList>
    </citation>
    <scope>NUCLEOTIDE SEQUENCE [LARGE SCALE GENOMIC DNA]</scope>
    <source>
        <strain evidence="9 10">ARSEF4384</strain>
    </source>
</reference>
<accession>A0AAW0S5Z1</accession>
<dbReference type="PROSITE" id="PS50850">
    <property type="entry name" value="MFS"/>
    <property type="match status" value="1"/>
</dbReference>
<feature type="transmembrane region" description="Helical" evidence="7">
    <location>
        <begin position="231"/>
        <end position="250"/>
    </location>
</feature>
<comment type="subcellular location">
    <subcellularLocation>
        <location evidence="1">Membrane</location>
        <topology evidence="1">Multi-pass membrane protein</topology>
    </subcellularLocation>
</comment>
<feature type="compositionally biased region" description="Basic and acidic residues" evidence="6">
    <location>
        <begin position="1"/>
        <end position="10"/>
    </location>
</feature>
<dbReference type="Pfam" id="PF07690">
    <property type="entry name" value="MFS_1"/>
    <property type="match status" value="1"/>
</dbReference>
<feature type="domain" description="Major facilitator superfamily (MFS) profile" evidence="8">
    <location>
        <begin position="1"/>
        <end position="531"/>
    </location>
</feature>
<evidence type="ECO:0000256" key="5">
    <source>
        <dbReference type="ARBA" id="ARBA00023136"/>
    </source>
</evidence>
<feature type="compositionally biased region" description="Polar residues" evidence="6">
    <location>
        <begin position="14"/>
        <end position="23"/>
    </location>
</feature>
<dbReference type="InterPro" id="IPR036259">
    <property type="entry name" value="MFS_trans_sf"/>
</dbReference>
<dbReference type="EMBL" id="JAAHCF010000028">
    <property type="protein sequence ID" value="KAK8150068.1"/>
    <property type="molecule type" value="Genomic_DNA"/>
</dbReference>
<feature type="transmembrane region" description="Helical" evidence="7">
    <location>
        <begin position="507"/>
        <end position="528"/>
    </location>
</feature>
<evidence type="ECO:0000256" key="2">
    <source>
        <dbReference type="ARBA" id="ARBA00007520"/>
    </source>
</evidence>
<dbReference type="Proteomes" id="UP001397290">
    <property type="component" value="Unassembled WGS sequence"/>
</dbReference>
<feature type="transmembrane region" description="Helical" evidence="7">
    <location>
        <begin position="132"/>
        <end position="156"/>
    </location>
</feature>
<dbReference type="SUPFAM" id="SSF103473">
    <property type="entry name" value="MFS general substrate transporter"/>
    <property type="match status" value="2"/>
</dbReference>
<dbReference type="InterPro" id="IPR011701">
    <property type="entry name" value="MFS"/>
</dbReference>
<feature type="transmembrane region" description="Helical" evidence="7">
    <location>
        <begin position="190"/>
        <end position="211"/>
    </location>
</feature>
<keyword evidence="4 7" id="KW-1133">Transmembrane helix</keyword>
<feature type="transmembrane region" description="Helical" evidence="7">
    <location>
        <begin position="262"/>
        <end position="283"/>
    </location>
</feature>
<dbReference type="AlphaFoldDB" id="A0AAW0S5Z1"/>
<keyword evidence="5 7" id="KW-0472">Membrane</keyword>
<comment type="caution">
    <text evidence="9">The sequence shown here is derived from an EMBL/GenBank/DDBJ whole genome shotgun (WGS) entry which is preliminary data.</text>
</comment>
<dbReference type="PANTHER" id="PTHR23501:SF193">
    <property type="entry name" value="MULTIDRUG TRANSPORTER, PUTATIVE (AFU_ORTHOLOGUE AFUA_8G00940)-RELATED"/>
    <property type="match status" value="1"/>
</dbReference>
<name>A0AAW0S5Z1_9HYPO</name>
<keyword evidence="10" id="KW-1185">Reference proteome</keyword>
<gene>
    <name evidence="9" type="ORF">G3M48_004272</name>
</gene>
<proteinExistence type="inferred from homology"/>
<feature type="transmembrane region" description="Helical" evidence="7">
    <location>
        <begin position="56"/>
        <end position="81"/>
    </location>
</feature>
<feature type="transmembrane region" description="Helical" evidence="7">
    <location>
        <begin position="303"/>
        <end position="326"/>
    </location>
</feature>
<sequence>MEQKKREMCDASHGTGTTADNSITTLHEAEKPTTLENVTTPNKDSQSSLTLHGAQLWLLLGVLYLSVYLLALELTMLSTVVPTLTNKFVAAKLYDQFRIKHVYLAFMGIFEIGLVVCAVARSSHVFILGRALNGLGASGQFSGCMLILSCVCDASVRPLSTALAMAMIPVGSMTGPIIAGFITSRIGWRWCFWILLPMGGVVIIIIAVIKIAEQSDKSAFSQGLKKLPSTLDPMGFFLFAGGITMLLLALTWGGNQYSWTSAVIIGLLCGGLVASLAFCVWVWFKGEAALIPPSSLTQRSVYIGSLVIFLQGGASQAVPFFLPLWFQAIKGDDPIQSAVHLLPSLATMILGLVVFGSLLRKLPNIPPWAIMGSLIASVGSGLCSTLAPEASVGKWVGFQILTSFGRGMALQVTIPRQPITAVQELLPLKQHAVSLSVLNVFLQLGLAVSVSACQTIFNNQLPTLLHRYAPSVNVTAIVEAGATDARHFVEPAQLPGFLHGYNKAVTAIFYFPTATCVVACLVSCAFEWKSIASKEKAKTDDEPASTA</sequence>